<dbReference type="GO" id="GO:0016798">
    <property type="term" value="F:hydrolase activity, acting on glycosyl bonds"/>
    <property type="evidence" value="ECO:0007669"/>
    <property type="project" value="UniProtKB-KW"/>
</dbReference>
<keyword evidence="2" id="KW-0472">Membrane</keyword>
<sequence>MGIPAPPESVSENPAEEPDSPGNPSSAHKHKRFRRIRRLLGLRTTRVVLALVAAVFVWLCWSVGQALTAPGDDSVAARIAEWGRDHHLGPLVTFLEDQQYKAHPPKVGGTPTMALTPDGAPVQNNGTSSMKPIVPARLVSPAGPPLPGEGTWQTLGSVHGTPALLGAFLRPDDQHTSYVAAVVSMDQRLLRFQLHPGESDPGPANWGVPPSVPPGQRTGLLATFNGGFKVNDSEAGGGFFLNGITRGTLTDGAASLVFTKDGKVTVAQWGRDASMTPNVTGVRQNLKLIVDQGKVPASVDQNVEYGWGLTIAGKYFVWRSGVGVTSDGRLVFAYGPALSVRTLADLLASAGCVRAMQLDINPAWMSFQYYQPKSNPADPTPVKLLPDQERPADRYYDSTSRDFTAVYAR</sequence>
<protein>
    <submittedName>
        <fullName evidence="4">Phosphodiester glycosidase family protein</fullName>
    </submittedName>
</protein>
<dbReference type="AlphaFoldDB" id="A0A931B6V7"/>
<reference evidence="4" key="1">
    <citation type="submission" date="2020-11" db="EMBL/GenBank/DDBJ databases">
        <title>Isolation and identification of active actinomycetes.</title>
        <authorList>
            <person name="Yu B."/>
        </authorList>
    </citation>
    <scope>NUCLEOTIDE SEQUENCE</scope>
    <source>
        <strain evidence="4">NEAU-YB345</strain>
    </source>
</reference>
<feature type="region of interest" description="Disordered" evidence="1">
    <location>
        <begin position="1"/>
        <end position="30"/>
    </location>
</feature>
<feature type="transmembrane region" description="Helical" evidence="2">
    <location>
        <begin position="39"/>
        <end position="59"/>
    </location>
</feature>
<comment type="caution">
    <text evidence="4">The sequence shown here is derived from an EMBL/GenBank/DDBJ whole genome shotgun (WGS) entry which is preliminary data.</text>
</comment>
<keyword evidence="5" id="KW-1185">Reference proteome</keyword>
<keyword evidence="4" id="KW-0326">Glycosidase</keyword>
<dbReference type="EMBL" id="JADPRT010000008">
    <property type="protein sequence ID" value="MBF9070552.1"/>
    <property type="molecule type" value="Genomic_DNA"/>
</dbReference>
<name>A0A931B6V7_9ACTN</name>
<dbReference type="RefSeq" id="WP_196195710.1">
    <property type="nucleotide sequence ID" value="NZ_JADPRT010000008.1"/>
</dbReference>
<feature type="compositionally biased region" description="Basic and acidic residues" evidence="1">
    <location>
        <begin position="386"/>
        <end position="395"/>
    </location>
</feature>
<proteinExistence type="predicted"/>
<dbReference type="Proteomes" id="UP000657385">
    <property type="component" value="Unassembled WGS sequence"/>
</dbReference>
<evidence type="ECO:0000313" key="5">
    <source>
        <dbReference type="Proteomes" id="UP000657385"/>
    </source>
</evidence>
<keyword evidence="2" id="KW-0812">Transmembrane</keyword>
<keyword evidence="4" id="KW-0378">Hydrolase</keyword>
<gene>
    <name evidence="4" type="ORF">I2501_21240</name>
</gene>
<dbReference type="Pfam" id="PF09992">
    <property type="entry name" value="NAGPA"/>
    <property type="match status" value="1"/>
</dbReference>
<evidence type="ECO:0000259" key="3">
    <source>
        <dbReference type="Pfam" id="PF09992"/>
    </source>
</evidence>
<organism evidence="4 5">
    <name type="scientific">Streptacidiphilus fuscans</name>
    <dbReference type="NCBI Taxonomy" id="2789292"/>
    <lineage>
        <taxon>Bacteria</taxon>
        <taxon>Bacillati</taxon>
        <taxon>Actinomycetota</taxon>
        <taxon>Actinomycetes</taxon>
        <taxon>Kitasatosporales</taxon>
        <taxon>Streptomycetaceae</taxon>
        <taxon>Streptacidiphilus</taxon>
    </lineage>
</organism>
<feature type="region of interest" description="Disordered" evidence="1">
    <location>
        <begin position="375"/>
        <end position="395"/>
    </location>
</feature>
<evidence type="ECO:0000313" key="4">
    <source>
        <dbReference type="EMBL" id="MBF9070552.1"/>
    </source>
</evidence>
<dbReference type="InterPro" id="IPR018711">
    <property type="entry name" value="NAGPA"/>
</dbReference>
<evidence type="ECO:0000256" key="2">
    <source>
        <dbReference type="SAM" id="Phobius"/>
    </source>
</evidence>
<evidence type="ECO:0000256" key="1">
    <source>
        <dbReference type="SAM" id="MobiDB-lite"/>
    </source>
</evidence>
<accession>A0A931B6V7</accession>
<keyword evidence="2" id="KW-1133">Transmembrane helix</keyword>
<feature type="domain" description="Phosphodiester glycosidase" evidence="3">
    <location>
        <begin position="220"/>
        <end position="359"/>
    </location>
</feature>